<evidence type="ECO:0000256" key="1">
    <source>
        <dbReference type="ARBA" id="ARBA00022857"/>
    </source>
</evidence>
<comment type="caution">
    <text evidence="3">The sequence shown here is derived from an EMBL/GenBank/DDBJ whole genome shotgun (WGS) entry which is preliminary data.</text>
</comment>
<protein>
    <submittedName>
        <fullName evidence="3">Alcohol dehydrogenase catalytic domain-containing protein</fullName>
    </submittedName>
</protein>
<dbReference type="InterPro" id="IPR011032">
    <property type="entry name" value="GroES-like_sf"/>
</dbReference>
<dbReference type="PANTHER" id="PTHR44154:SF1">
    <property type="entry name" value="QUINONE OXIDOREDUCTASE"/>
    <property type="match status" value="1"/>
</dbReference>
<proteinExistence type="predicted"/>
<evidence type="ECO:0000313" key="4">
    <source>
        <dbReference type="Proteomes" id="UP001519887"/>
    </source>
</evidence>
<dbReference type="EMBL" id="JAHZIK010000670">
    <property type="protein sequence ID" value="MBW7456805.1"/>
    <property type="molecule type" value="Genomic_DNA"/>
</dbReference>
<dbReference type="Proteomes" id="UP001519887">
    <property type="component" value="Unassembled WGS sequence"/>
</dbReference>
<evidence type="ECO:0000259" key="2">
    <source>
        <dbReference type="Pfam" id="PF08240"/>
    </source>
</evidence>
<dbReference type="InterPro" id="IPR051603">
    <property type="entry name" value="Zinc-ADH_QOR/CCCR"/>
</dbReference>
<dbReference type="Gene3D" id="3.90.180.10">
    <property type="entry name" value="Medium-chain alcohol dehydrogenases, catalytic domain"/>
    <property type="match status" value="1"/>
</dbReference>
<feature type="domain" description="Alcohol dehydrogenase-like N-terminal" evidence="2">
    <location>
        <begin position="26"/>
        <end position="81"/>
    </location>
</feature>
<dbReference type="SUPFAM" id="SSF50129">
    <property type="entry name" value="GroES-like"/>
    <property type="match status" value="1"/>
</dbReference>
<sequence length="81" mass="8262">MRAAGILSFGPPEVLQLIEAEAPQAGAGEVRVRVKAAGVQPADLAVRSGWTPPGAAVHFPQILGNEFAGIIDQVGEGVTGF</sequence>
<keyword evidence="4" id="KW-1185">Reference proteome</keyword>
<reference evidence="3 4" key="1">
    <citation type="submission" date="2021-07" db="EMBL/GenBank/DDBJ databases">
        <title>Paenibacillus radiodurans sp. nov., isolated from the southeastern edge of Tengger Desert.</title>
        <authorList>
            <person name="Zhang G."/>
        </authorList>
    </citation>
    <scope>NUCLEOTIDE SEQUENCE [LARGE SCALE GENOMIC DNA]</scope>
    <source>
        <strain evidence="3 4">CCM 7311</strain>
    </source>
</reference>
<gene>
    <name evidence="3" type="ORF">K0U00_22475</name>
</gene>
<accession>A0ABS7C7A2</accession>
<name>A0ABS7C7A2_9BACL</name>
<dbReference type="Pfam" id="PF08240">
    <property type="entry name" value="ADH_N"/>
    <property type="match status" value="1"/>
</dbReference>
<dbReference type="PANTHER" id="PTHR44154">
    <property type="entry name" value="QUINONE OXIDOREDUCTASE"/>
    <property type="match status" value="1"/>
</dbReference>
<keyword evidence="1" id="KW-0521">NADP</keyword>
<organism evidence="3 4">
    <name type="scientific">Paenibacillus sepulcri</name>
    <dbReference type="NCBI Taxonomy" id="359917"/>
    <lineage>
        <taxon>Bacteria</taxon>
        <taxon>Bacillati</taxon>
        <taxon>Bacillota</taxon>
        <taxon>Bacilli</taxon>
        <taxon>Bacillales</taxon>
        <taxon>Paenibacillaceae</taxon>
        <taxon>Paenibacillus</taxon>
    </lineage>
</organism>
<dbReference type="InterPro" id="IPR013154">
    <property type="entry name" value="ADH-like_N"/>
</dbReference>
<evidence type="ECO:0000313" key="3">
    <source>
        <dbReference type="EMBL" id="MBW7456805.1"/>
    </source>
</evidence>
<feature type="non-terminal residue" evidence="3">
    <location>
        <position position="81"/>
    </location>
</feature>